<organism evidence="7 8">
    <name type="scientific">Clydaea vesicula</name>
    <dbReference type="NCBI Taxonomy" id="447962"/>
    <lineage>
        <taxon>Eukaryota</taxon>
        <taxon>Fungi</taxon>
        <taxon>Fungi incertae sedis</taxon>
        <taxon>Chytridiomycota</taxon>
        <taxon>Chytridiomycota incertae sedis</taxon>
        <taxon>Chytridiomycetes</taxon>
        <taxon>Lobulomycetales</taxon>
        <taxon>Lobulomycetaceae</taxon>
        <taxon>Clydaea</taxon>
    </lineage>
</organism>
<evidence type="ECO:0000313" key="8">
    <source>
        <dbReference type="Proteomes" id="UP001211065"/>
    </source>
</evidence>
<keyword evidence="8" id="KW-1185">Reference proteome</keyword>
<keyword evidence="5" id="KW-0539">Nucleus</keyword>
<reference evidence="7" key="1">
    <citation type="submission" date="2020-05" db="EMBL/GenBank/DDBJ databases">
        <title>Phylogenomic resolution of chytrid fungi.</title>
        <authorList>
            <person name="Stajich J.E."/>
            <person name="Amses K."/>
            <person name="Simmons R."/>
            <person name="Seto K."/>
            <person name="Myers J."/>
            <person name="Bonds A."/>
            <person name="Quandt C.A."/>
            <person name="Barry K."/>
            <person name="Liu P."/>
            <person name="Grigoriev I."/>
            <person name="Longcore J.E."/>
            <person name="James T.Y."/>
        </authorList>
    </citation>
    <scope>NUCLEOTIDE SEQUENCE</scope>
    <source>
        <strain evidence="7">JEL0476</strain>
    </source>
</reference>
<dbReference type="GO" id="GO:0003677">
    <property type="term" value="F:DNA binding"/>
    <property type="evidence" value="ECO:0007669"/>
    <property type="project" value="TreeGrafter"/>
</dbReference>
<evidence type="ECO:0000256" key="3">
    <source>
        <dbReference type="ARBA" id="ARBA00023015"/>
    </source>
</evidence>
<dbReference type="Pfam" id="PF15729">
    <property type="entry name" value="CTSRT"/>
    <property type="match status" value="1"/>
</dbReference>
<dbReference type="AlphaFoldDB" id="A0AAD5U4A8"/>
<comment type="subcellular location">
    <subcellularLocation>
        <location evidence="1">Nucleus</location>
    </subcellularLocation>
</comment>
<evidence type="ECO:0000256" key="5">
    <source>
        <dbReference type="ARBA" id="ARBA00023242"/>
    </source>
</evidence>
<dbReference type="InterPro" id="IPR000008">
    <property type="entry name" value="C2_dom"/>
</dbReference>
<dbReference type="GO" id="GO:0051123">
    <property type="term" value="P:RNA polymerase II preinitiation complex assembly"/>
    <property type="evidence" value="ECO:0007669"/>
    <property type="project" value="TreeGrafter"/>
</dbReference>
<name>A0AAD5U4A8_9FUNG</name>
<gene>
    <name evidence="7" type="primary">TAF12_2</name>
    <name evidence="7" type="ORF">HK099_005025</name>
</gene>
<evidence type="ECO:0000256" key="1">
    <source>
        <dbReference type="ARBA" id="ARBA00004123"/>
    </source>
</evidence>
<keyword evidence="4" id="KW-0804">Transcription</keyword>
<dbReference type="Proteomes" id="UP001211065">
    <property type="component" value="Unassembled WGS sequence"/>
</dbReference>
<dbReference type="GO" id="GO:0000124">
    <property type="term" value="C:SAGA complex"/>
    <property type="evidence" value="ECO:0007669"/>
    <property type="project" value="InterPro"/>
</dbReference>
<dbReference type="GO" id="GO:0005669">
    <property type="term" value="C:transcription factor TFIID complex"/>
    <property type="evidence" value="ECO:0007669"/>
    <property type="project" value="InterPro"/>
</dbReference>
<dbReference type="InterPro" id="IPR037794">
    <property type="entry name" value="TAF12"/>
</dbReference>
<dbReference type="InterPro" id="IPR003228">
    <property type="entry name" value="TFIID_TAF12_dom"/>
</dbReference>
<protein>
    <submittedName>
        <fullName evidence="7">Transcription initiation factor TFIID subunit 12</fullName>
    </submittedName>
</protein>
<dbReference type="GO" id="GO:0017025">
    <property type="term" value="F:TBP-class protein binding"/>
    <property type="evidence" value="ECO:0007669"/>
    <property type="project" value="TreeGrafter"/>
</dbReference>
<evidence type="ECO:0000256" key="4">
    <source>
        <dbReference type="ARBA" id="ARBA00023163"/>
    </source>
</evidence>
<dbReference type="GO" id="GO:0046982">
    <property type="term" value="F:protein heterodimerization activity"/>
    <property type="evidence" value="ECO:0007669"/>
    <property type="project" value="InterPro"/>
</dbReference>
<accession>A0AAD5U4A8</accession>
<dbReference type="PANTHER" id="PTHR12264:SF21">
    <property type="entry name" value="TRANSCRIPTION INITIATION FACTOR TFIID SUBUNIT 12"/>
    <property type="match status" value="1"/>
</dbReference>
<dbReference type="InterPro" id="IPR009072">
    <property type="entry name" value="Histone-fold"/>
</dbReference>
<feature type="domain" description="C2" evidence="6">
    <location>
        <begin position="235"/>
        <end position="363"/>
    </location>
</feature>
<dbReference type="PANTHER" id="PTHR12264">
    <property type="entry name" value="TRANSCRIPTION INITIATION FACTOR TFIID SUBUNIT 12"/>
    <property type="match status" value="1"/>
</dbReference>
<dbReference type="EMBL" id="JADGJW010000377">
    <property type="protein sequence ID" value="KAJ3218516.1"/>
    <property type="molecule type" value="Genomic_DNA"/>
</dbReference>
<dbReference type="PROSITE" id="PS50004">
    <property type="entry name" value="C2"/>
    <property type="match status" value="1"/>
</dbReference>
<keyword evidence="3" id="KW-0805">Transcription regulation</keyword>
<evidence type="ECO:0000259" key="6">
    <source>
        <dbReference type="PROSITE" id="PS50004"/>
    </source>
</evidence>
<dbReference type="SUPFAM" id="SSF47113">
    <property type="entry name" value="Histone-fold"/>
    <property type="match status" value="1"/>
</dbReference>
<evidence type="ECO:0000256" key="2">
    <source>
        <dbReference type="ARBA" id="ARBA00007530"/>
    </source>
</evidence>
<comment type="caution">
    <text evidence="7">The sequence shown here is derived from an EMBL/GenBank/DDBJ whole genome shotgun (WGS) entry which is preliminary data.</text>
</comment>
<dbReference type="Pfam" id="PF03847">
    <property type="entry name" value="TFIID_20kDa"/>
    <property type="match status" value="1"/>
</dbReference>
<dbReference type="Gene3D" id="1.10.20.10">
    <property type="entry name" value="Histone, subunit A"/>
    <property type="match status" value="1"/>
</dbReference>
<evidence type="ECO:0000313" key="7">
    <source>
        <dbReference type="EMBL" id="KAJ3218516.1"/>
    </source>
</evidence>
<sequence length="595" mass="67964">MQNQNDNINNFSIDPNDPGYQAFMQNFLLHQQQQLASQVTFNNNSPQQQRPHLLSQQQKPHLPPNLNAGIAIDLETAPIVSKQKMSELLKEIDKNEIFDPDVEDLLLDISQNFVKSVVEFACSLSHHRGSDTIELKDVYLPIEIEQNYNIKIPGFVDDSDELKLGQSTTKRKQNELLKLDKERNIYTRSLKRNSSYENTGKGSQISNYKSIGGLCSKSSLKKHSNNSIKNKDFDHCGGIFKELTKDEQIRPALHGVLSVTVKSARFFESNLHSDKNIFCSISIRNITKKTKTKKIFDKTLKFDQTKHFSLMVPRNKRHPYNVKVKIKEYKLIASSYDLNITPVASLSFHLHDIIQASPTSGIFDFWLEEKLVGNLDLELTFNYGSFGYGSSEQLKENDIDPLEMIQFSLFPKLIPPLENCESNSGVFIVQATPHPSFIPFNNRAHLSYGKECGATMKTMEETMYKPDLLLHHMGSLKKIRDEIQEAISTDTTQQPIQLNNKNYLNFVKPCITFSEAHLQNSETNSAAESISIEKKKNYFPQLQSKSGDIIKMTSELNIGELGSEEDMEEVVENEESSWVSWLGSWWKEKKKIQPE</sequence>
<proteinExistence type="inferred from homology"/>
<dbReference type="CDD" id="cd07981">
    <property type="entry name" value="HFD_TAF12"/>
    <property type="match status" value="1"/>
</dbReference>
<dbReference type="InterPro" id="IPR048363">
    <property type="entry name" value="CTSRT_C2"/>
</dbReference>
<comment type="similarity">
    <text evidence="2">Belongs to the TAF12 family.</text>
</comment>